<dbReference type="AlphaFoldDB" id="A0A154PEE1"/>
<dbReference type="Proteomes" id="UP000076502">
    <property type="component" value="Unassembled WGS sequence"/>
</dbReference>
<feature type="compositionally biased region" description="Basic and acidic residues" evidence="1">
    <location>
        <begin position="8"/>
        <end position="27"/>
    </location>
</feature>
<evidence type="ECO:0000313" key="2">
    <source>
        <dbReference type="EMBL" id="KZC10213.1"/>
    </source>
</evidence>
<reference evidence="2 3" key="1">
    <citation type="submission" date="2015-07" db="EMBL/GenBank/DDBJ databases">
        <title>The genome of Dufourea novaeangliae.</title>
        <authorList>
            <person name="Pan H."/>
            <person name="Kapheim K."/>
        </authorList>
    </citation>
    <scope>NUCLEOTIDE SEQUENCE [LARGE SCALE GENOMIC DNA]</scope>
    <source>
        <strain evidence="2">0120121106</strain>
        <tissue evidence="2">Whole body</tissue>
    </source>
</reference>
<accession>A0A154PEE1</accession>
<evidence type="ECO:0000256" key="1">
    <source>
        <dbReference type="SAM" id="MobiDB-lite"/>
    </source>
</evidence>
<feature type="region of interest" description="Disordered" evidence="1">
    <location>
        <begin position="1"/>
        <end position="155"/>
    </location>
</feature>
<protein>
    <submittedName>
        <fullName evidence="2">Uncharacterized protein</fullName>
    </submittedName>
</protein>
<gene>
    <name evidence="2" type="ORF">WN55_01933</name>
</gene>
<evidence type="ECO:0000313" key="3">
    <source>
        <dbReference type="Proteomes" id="UP000076502"/>
    </source>
</evidence>
<sequence length="360" mass="40505">MGMEADGEDRHGSIVENKATEDHHERCWPISENHWTEGKRKEDTDCRRKKKKDGEKEAAEHGGMVLEKGAGSNNQKEVQQLAAKRSRANHVECTPARHTRPRDVPLAGTSSAAATPLPSVVQSKSRDKPLASKKIRFTEPSMAHENDQEDPDEEAMDYNHPLYNAKTCLDFIPMLNGQDDVGVEGFIKRVREARTGCKENYIVQLEKPSLLYTNQTTDILYGNNHMRISGSAKNVSYDIKIKSVNITNDTDWSAMLDILEKTPKVISDLYGYTDTLNQIEAKANQLTFSHRITQIKSWKTTVNNNPSPSTPTTVPSAPINIYTPMLPAQERGEPRVTFDLTPNKAKFHPSILKKRKNLED</sequence>
<keyword evidence="3" id="KW-1185">Reference proteome</keyword>
<dbReference type="EMBL" id="KQ434888">
    <property type="protein sequence ID" value="KZC10213.1"/>
    <property type="molecule type" value="Genomic_DNA"/>
</dbReference>
<proteinExistence type="predicted"/>
<organism evidence="2 3">
    <name type="scientific">Dufourea novaeangliae</name>
    <name type="common">Sweat bee</name>
    <dbReference type="NCBI Taxonomy" id="178035"/>
    <lineage>
        <taxon>Eukaryota</taxon>
        <taxon>Metazoa</taxon>
        <taxon>Ecdysozoa</taxon>
        <taxon>Arthropoda</taxon>
        <taxon>Hexapoda</taxon>
        <taxon>Insecta</taxon>
        <taxon>Pterygota</taxon>
        <taxon>Neoptera</taxon>
        <taxon>Endopterygota</taxon>
        <taxon>Hymenoptera</taxon>
        <taxon>Apocrita</taxon>
        <taxon>Aculeata</taxon>
        <taxon>Apoidea</taxon>
        <taxon>Anthophila</taxon>
        <taxon>Halictidae</taxon>
        <taxon>Rophitinae</taxon>
        <taxon>Dufourea</taxon>
    </lineage>
</organism>
<name>A0A154PEE1_DUFNO</name>
<feature type="compositionally biased region" description="Basic and acidic residues" evidence="1">
    <location>
        <begin position="34"/>
        <end position="60"/>
    </location>
</feature>